<dbReference type="AlphaFoldDB" id="A0A510VDW0"/>
<dbReference type="InterPro" id="IPR006665">
    <property type="entry name" value="OmpA-like"/>
</dbReference>
<dbReference type="PANTHER" id="PTHR30329">
    <property type="entry name" value="STATOR ELEMENT OF FLAGELLAR MOTOR COMPLEX"/>
    <property type="match status" value="1"/>
</dbReference>
<dbReference type="InterPro" id="IPR006664">
    <property type="entry name" value="OMP_bac"/>
</dbReference>
<protein>
    <recommendedName>
        <fullName evidence="6">OmpA-like domain-containing protein</fullName>
    </recommendedName>
</protein>
<keyword evidence="8" id="KW-1185">Reference proteome</keyword>
<dbReference type="Pfam" id="PF00691">
    <property type="entry name" value="OmpA"/>
    <property type="match status" value="1"/>
</dbReference>
<dbReference type="InterPro" id="IPR050330">
    <property type="entry name" value="Bact_OuterMem_StrucFunc"/>
</dbReference>
<proteinExistence type="predicted"/>
<feature type="domain" description="OmpA-like" evidence="6">
    <location>
        <begin position="228"/>
        <end position="346"/>
    </location>
</feature>
<dbReference type="InterPro" id="IPR036737">
    <property type="entry name" value="OmpA-like_sf"/>
</dbReference>
<dbReference type="RefSeq" id="WP_186813473.1">
    <property type="nucleotide sequence ID" value="NZ_BJUB01000015.1"/>
</dbReference>
<gene>
    <name evidence="7" type="ORF">CXY01_38450</name>
</gene>
<comment type="caution">
    <text evidence="7">The sequence shown here is derived from an EMBL/GenBank/DDBJ whole genome shotgun (WGS) entry which is preliminary data.</text>
</comment>
<dbReference type="CDD" id="cd07185">
    <property type="entry name" value="OmpA_C-like"/>
    <property type="match status" value="1"/>
</dbReference>
<sequence>MPHPARTAARTALPLALAVLACVACTPDDAPSPSGTVTASATSADADVAPVTADVVVRGEEVTLDVGPVAVTDDVGVLRIAGPKAASLQTELWDVLVSVTPGANGVRLVDLTEGTVALPARTEGDKVVASWVRSVGGPATDAAAEAAGDDTEVLYVAFAAPDDTTVDVLLPGGGGLVQEVPVVDAQDAGVLTVPASEIEEDPVATAPVVALDTYTEQVGGQVRTRSTAQTVTVAIGSDVLFDVDSAELGPQSDAALAAAAQQVGAYDGGTLAVVGHTDDVADEAYNQGLAERRAQAVADRLGSLADLGGFELSVQGRGEGEPAVSGTSPEARAANRRVELVLTTEQDEVAPTTQAPAGTLPETTGPTAAGEAAVTIDSGNGVPVDVRVREVRRVGRFLVGSLEVTNTAGPDEAAGTLFSTGAWDARGSFDASLQQAATNVTLLRGDLRLYPVDYLVAEDRRDPLSDRVIYGPEKGSSILVTVVWPDPGADAVVVDSPVQAKEVTESVSVDLRVQPFRITDVPVAGAP</sequence>
<reference evidence="7 8" key="1">
    <citation type="submission" date="2019-07" db="EMBL/GenBank/DDBJ databases">
        <title>Whole genome shotgun sequence of Cellulomonas xylanilytica NBRC 101102.</title>
        <authorList>
            <person name="Hosoyama A."/>
            <person name="Uohara A."/>
            <person name="Ohji S."/>
            <person name="Ichikawa N."/>
        </authorList>
    </citation>
    <scope>NUCLEOTIDE SEQUENCE [LARGE SCALE GENOMIC DNA]</scope>
    <source>
        <strain evidence="7 8">NBRC 101102</strain>
    </source>
</reference>
<feature type="signal peptide" evidence="5">
    <location>
        <begin position="1"/>
        <end position="24"/>
    </location>
</feature>
<organism evidence="7 8">
    <name type="scientific">Cellulomonas xylanilytica</name>
    <dbReference type="NCBI Taxonomy" id="233583"/>
    <lineage>
        <taxon>Bacteria</taxon>
        <taxon>Bacillati</taxon>
        <taxon>Actinomycetota</taxon>
        <taxon>Actinomycetes</taxon>
        <taxon>Micrococcales</taxon>
        <taxon>Cellulomonadaceae</taxon>
        <taxon>Cellulomonas</taxon>
    </lineage>
</organism>
<evidence type="ECO:0000313" key="7">
    <source>
        <dbReference type="EMBL" id="GEK23325.1"/>
    </source>
</evidence>
<keyword evidence="3" id="KW-0998">Cell outer membrane</keyword>
<accession>A0A510VDW0</accession>
<dbReference type="PRINTS" id="PR01021">
    <property type="entry name" value="OMPADOMAIN"/>
</dbReference>
<dbReference type="Proteomes" id="UP000321118">
    <property type="component" value="Unassembled WGS sequence"/>
</dbReference>
<dbReference type="PROSITE" id="PS51123">
    <property type="entry name" value="OMPA_2"/>
    <property type="match status" value="1"/>
</dbReference>
<evidence type="ECO:0000256" key="5">
    <source>
        <dbReference type="SAM" id="SignalP"/>
    </source>
</evidence>
<dbReference type="PANTHER" id="PTHR30329:SF21">
    <property type="entry name" value="LIPOPROTEIN YIAD-RELATED"/>
    <property type="match status" value="1"/>
</dbReference>
<dbReference type="GO" id="GO:0009279">
    <property type="term" value="C:cell outer membrane"/>
    <property type="evidence" value="ECO:0007669"/>
    <property type="project" value="UniProtKB-SubCell"/>
</dbReference>
<dbReference type="SUPFAM" id="SSF103088">
    <property type="entry name" value="OmpA-like"/>
    <property type="match status" value="1"/>
</dbReference>
<name>A0A510VDW0_9CELL</name>
<evidence type="ECO:0000256" key="3">
    <source>
        <dbReference type="ARBA" id="ARBA00023237"/>
    </source>
</evidence>
<dbReference type="EMBL" id="BJUB01000015">
    <property type="protein sequence ID" value="GEK23325.1"/>
    <property type="molecule type" value="Genomic_DNA"/>
</dbReference>
<evidence type="ECO:0000313" key="8">
    <source>
        <dbReference type="Proteomes" id="UP000321118"/>
    </source>
</evidence>
<evidence type="ECO:0000256" key="4">
    <source>
        <dbReference type="PROSITE-ProRule" id="PRU00473"/>
    </source>
</evidence>
<dbReference type="Gene3D" id="3.30.1330.60">
    <property type="entry name" value="OmpA-like domain"/>
    <property type="match status" value="1"/>
</dbReference>
<evidence type="ECO:0000259" key="6">
    <source>
        <dbReference type="PROSITE" id="PS51123"/>
    </source>
</evidence>
<keyword evidence="5" id="KW-0732">Signal</keyword>
<keyword evidence="2 4" id="KW-0472">Membrane</keyword>
<evidence type="ECO:0000256" key="1">
    <source>
        <dbReference type="ARBA" id="ARBA00004442"/>
    </source>
</evidence>
<comment type="subcellular location">
    <subcellularLocation>
        <location evidence="1">Cell outer membrane</location>
    </subcellularLocation>
</comment>
<evidence type="ECO:0000256" key="2">
    <source>
        <dbReference type="ARBA" id="ARBA00023136"/>
    </source>
</evidence>
<feature type="chain" id="PRO_5038730734" description="OmpA-like domain-containing protein" evidence="5">
    <location>
        <begin position="25"/>
        <end position="527"/>
    </location>
</feature>
<dbReference type="PROSITE" id="PS51257">
    <property type="entry name" value="PROKAR_LIPOPROTEIN"/>
    <property type="match status" value="1"/>
</dbReference>